<dbReference type="HOGENOM" id="CLU_1508848_0_0_9"/>
<dbReference type="AlphaFoldDB" id="F2F2N6"/>
<feature type="transmembrane region" description="Helical" evidence="1">
    <location>
        <begin position="41"/>
        <end position="58"/>
    </location>
</feature>
<protein>
    <submittedName>
        <fullName evidence="2">Lipid A core</fullName>
    </submittedName>
</protein>
<evidence type="ECO:0000313" key="3">
    <source>
        <dbReference type="Proteomes" id="UP000006691"/>
    </source>
</evidence>
<dbReference type="PATRIC" id="fig|1002809.3.peg.1465"/>
<dbReference type="Proteomes" id="UP000006691">
    <property type="component" value="Chromosome"/>
</dbReference>
<evidence type="ECO:0000256" key="1">
    <source>
        <dbReference type="SAM" id="Phobius"/>
    </source>
</evidence>
<dbReference type="eggNOG" id="ENOG5033IBJ">
    <property type="taxonomic scope" value="Bacteria"/>
</dbReference>
<sequence length="192" mass="20918">MFFNKNKTKVVPASEFTDYSERFEDLEKMRAEQGYATKKDVVVMASIPALGAAGYAIYQSANKASEVVATTPITEPINVLQHAPFPEPSTLTEAYTPLVVNATSSNLNVIPTGVIEDKTLEMLSAIFDPFIQILVAVSFPVASMIMAVSFFIMMFGMKEKALSLMMNAGIGYVLVQMLPLFNSLLKTVGEAV</sequence>
<proteinExistence type="predicted"/>
<dbReference type="STRING" id="1002809.SSIL_1451"/>
<feature type="transmembrane region" description="Helical" evidence="1">
    <location>
        <begin position="164"/>
        <end position="185"/>
    </location>
</feature>
<name>F2F2N6_SOLSS</name>
<gene>
    <name evidence="2" type="ordered locus">SSIL_1451</name>
</gene>
<keyword evidence="1" id="KW-0812">Transmembrane</keyword>
<dbReference type="EMBL" id="AP012157">
    <property type="protein sequence ID" value="BAK15874.1"/>
    <property type="molecule type" value="Genomic_DNA"/>
</dbReference>
<keyword evidence="1" id="KW-1133">Transmembrane helix</keyword>
<organism evidence="2 3">
    <name type="scientific">Solibacillus silvestris (strain StLB046)</name>
    <name type="common">Bacillus silvestris</name>
    <dbReference type="NCBI Taxonomy" id="1002809"/>
    <lineage>
        <taxon>Bacteria</taxon>
        <taxon>Bacillati</taxon>
        <taxon>Bacillota</taxon>
        <taxon>Bacilli</taxon>
        <taxon>Bacillales</taxon>
        <taxon>Caryophanaceae</taxon>
        <taxon>Solibacillus</taxon>
    </lineage>
</organism>
<feature type="transmembrane region" description="Helical" evidence="1">
    <location>
        <begin position="130"/>
        <end position="152"/>
    </location>
</feature>
<keyword evidence="3" id="KW-1185">Reference proteome</keyword>
<keyword evidence="1" id="KW-0472">Membrane</keyword>
<reference evidence="2 3" key="2">
    <citation type="journal article" date="2012" name="J. Biosci. Bioeng.">
        <title>Complete genome sequence and characterization of the N-acylhomoserine lactone-degrading gene of the potato leaf-associated Solibacillus silvestris.</title>
        <authorList>
            <person name="Morohoshi T."/>
            <person name="Tominaga Y."/>
            <person name="Someya N."/>
            <person name="Ikeda T."/>
        </authorList>
    </citation>
    <scope>NUCLEOTIDE SEQUENCE [LARGE SCALE GENOMIC DNA]</scope>
    <source>
        <strain evidence="2 3">StLB046</strain>
    </source>
</reference>
<evidence type="ECO:0000313" key="2">
    <source>
        <dbReference type="EMBL" id="BAK15874.1"/>
    </source>
</evidence>
<dbReference type="KEGG" id="siv:SSIL_1451"/>
<reference evidence="3" key="1">
    <citation type="submission" date="2011-04" db="EMBL/GenBank/DDBJ databases">
        <title>Genome sequence of Solibacillus silvestris StLB046.</title>
        <authorList>
            <person name="Morohoshi T."/>
            <person name="Someya N."/>
            <person name="Ikeda T."/>
        </authorList>
    </citation>
    <scope>NUCLEOTIDE SEQUENCE [LARGE SCALE GENOMIC DNA]</scope>
    <source>
        <strain evidence="3">StLB046</strain>
    </source>
</reference>
<accession>F2F2N6</accession>
<dbReference type="RefSeq" id="WP_014823327.1">
    <property type="nucleotide sequence ID" value="NC_018065.1"/>
</dbReference>